<organism evidence="9 10">
    <name type="scientific">Parvibium lacunae</name>
    <dbReference type="NCBI Taxonomy" id="1888893"/>
    <lineage>
        <taxon>Bacteria</taxon>
        <taxon>Pseudomonadati</taxon>
        <taxon>Pseudomonadota</taxon>
        <taxon>Betaproteobacteria</taxon>
        <taxon>Burkholderiales</taxon>
        <taxon>Alcaligenaceae</taxon>
        <taxon>Parvibium</taxon>
    </lineage>
</organism>
<dbReference type="PRINTS" id="PR01001">
    <property type="entry name" value="FADG3PDH"/>
</dbReference>
<accession>A0A368L4F3</accession>
<dbReference type="InterPro" id="IPR000447">
    <property type="entry name" value="G3P_DH_FAD-dep"/>
</dbReference>
<feature type="domain" description="Alpha-glycerophosphate oxidase C-terminal" evidence="8">
    <location>
        <begin position="382"/>
        <end position="479"/>
    </location>
</feature>
<dbReference type="SUPFAM" id="SSF51905">
    <property type="entry name" value="FAD/NAD(P)-binding domain"/>
    <property type="match status" value="1"/>
</dbReference>
<keyword evidence="4" id="KW-0274">FAD</keyword>
<gene>
    <name evidence="9" type="ORF">DU000_06550</name>
</gene>
<dbReference type="NCBIfam" id="NF008899">
    <property type="entry name" value="PRK12266.1"/>
    <property type="match status" value="1"/>
</dbReference>
<evidence type="ECO:0000256" key="6">
    <source>
        <dbReference type="RuleBase" id="RU361217"/>
    </source>
</evidence>
<dbReference type="PROSITE" id="PS00978">
    <property type="entry name" value="FAD_G3PDH_2"/>
    <property type="match status" value="1"/>
</dbReference>
<dbReference type="Gene3D" id="3.50.50.60">
    <property type="entry name" value="FAD/NAD(P)-binding domain"/>
    <property type="match status" value="1"/>
</dbReference>
<dbReference type="EMBL" id="QPGB01000002">
    <property type="protein sequence ID" value="RCS58466.1"/>
    <property type="molecule type" value="Genomic_DNA"/>
</dbReference>
<dbReference type="Gene3D" id="3.30.9.10">
    <property type="entry name" value="D-Amino Acid Oxidase, subunit A, domain 2"/>
    <property type="match status" value="1"/>
</dbReference>
<dbReference type="InterPro" id="IPR031656">
    <property type="entry name" value="DAO_C"/>
</dbReference>
<dbReference type="Proteomes" id="UP000252357">
    <property type="component" value="Unassembled WGS sequence"/>
</dbReference>
<protein>
    <recommendedName>
        <fullName evidence="6">Glycerol-3-phosphate dehydrogenase</fullName>
        <ecNumber evidence="6">1.1.5.3</ecNumber>
    </recommendedName>
</protein>
<evidence type="ECO:0000259" key="8">
    <source>
        <dbReference type="Pfam" id="PF16901"/>
    </source>
</evidence>
<dbReference type="EC" id="1.1.5.3" evidence="6"/>
<dbReference type="AlphaFoldDB" id="A0A368L4F3"/>
<dbReference type="GO" id="GO:0046168">
    <property type="term" value="P:glycerol-3-phosphate catabolic process"/>
    <property type="evidence" value="ECO:0007669"/>
    <property type="project" value="TreeGrafter"/>
</dbReference>
<keyword evidence="3 6" id="KW-0285">Flavoprotein</keyword>
<evidence type="ECO:0000313" key="9">
    <source>
        <dbReference type="EMBL" id="RCS58466.1"/>
    </source>
</evidence>
<keyword evidence="10" id="KW-1185">Reference proteome</keyword>
<dbReference type="NCBIfam" id="NF009906">
    <property type="entry name" value="PRK13369.1"/>
    <property type="match status" value="1"/>
</dbReference>
<evidence type="ECO:0000256" key="2">
    <source>
        <dbReference type="ARBA" id="ARBA00007330"/>
    </source>
</evidence>
<comment type="cofactor">
    <cofactor evidence="1 6">
        <name>FAD</name>
        <dbReference type="ChEBI" id="CHEBI:57692"/>
    </cofactor>
</comment>
<evidence type="ECO:0000256" key="1">
    <source>
        <dbReference type="ARBA" id="ARBA00001974"/>
    </source>
</evidence>
<evidence type="ECO:0000256" key="4">
    <source>
        <dbReference type="ARBA" id="ARBA00022827"/>
    </source>
</evidence>
<keyword evidence="5 6" id="KW-0560">Oxidoreductase</keyword>
<evidence type="ECO:0000313" key="10">
    <source>
        <dbReference type="Proteomes" id="UP000252357"/>
    </source>
</evidence>
<proteinExistence type="inferred from homology"/>
<dbReference type="GO" id="GO:0004368">
    <property type="term" value="F:glycerol-3-phosphate dehydrogenase (quinone) activity"/>
    <property type="evidence" value="ECO:0007669"/>
    <property type="project" value="UniProtKB-EC"/>
</dbReference>
<dbReference type="Pfam" id="PF01266">
    <property type="entry name" value="DAO"/>
    <property type="match status" value="1"/>
</dbReference>
<evidence type="ECO:0000259" key="7">
    <source>
        <dbReference type="Pfam" id="PF01266"/>
    </source>
</evidence>
<dbReference type="InterPro" id="IPR006076">
    <property type="entry name" value="FAD-dep_OxRdtase"/>
</dbReference>
<dbReference type="InterPro" id="IPR036188">
    <property type="entry name" value="FAD/NAD-bd_sf"/>
</dbReference>
<reference evidence="9 10" key="1">
    <citation type="journal article" date="2018" name="Int. J. Syst. Evol. Microbiol.">
        <title>Parvibium lacunae gen. nov., sp. nov., a new member of the family Alcaligenaceae isolated from a freshwater pond.</title>
        <authorList>
            <person name="Chen W.M."/>
            <person name="Xie P.B."/>
            <person name="Hsu M.Y."/>
            <person name="Sheu S.Y."/>
        </authorList>
    </citation>
    <scope>NUCLEOTIDE SEQUENCE [LARGE SCALE GENOMIC DNA]</scope>
    <source>
        <strain evidence="9 10">KMB9</strain>
    </source>
</reference>
<dbReference type="PANTHER" id="PTHR11985:SF15">
    <property type="entry name" value="GLYCEROL-3-PHOSPHATE DEHYDROGENASE, MITOCHONDRIAL"/>
    <property type="match status" value="1"/>
</dbReference>
<dbReference type="PANTHER" id="PTHR11985">
    <property type="entry name" value="GLYCEROL-3-PHOSPHATE DEHYDROGENASE"/>
    <property type="match status" value="1"/>
</dbReference>
<dbReference type="GO" id="GO:0009331">
    <property type="term" value="C:glycerol-3-phosphate dehydrogenase (FAD) complex"/>
    <property type="evidence" value="ECO:0007669"/>
    <property type="project" value="UniProtKB-UniRule"/>
</dbReference>
<dbReference type="RefSeq" id="WP_114402549.1">
    <property type="nucleotide sequence ID" value="NZ_QPGB01000002.1"/>
</dbReference>
<dbReference type="Gene3D" id="1.10.8.870">
    <property type="entry name" value="Alpha-glycerophosphate oxidase, cap domain"/>
    <property type="match status" value="1"/>
</dbReference>
<evidence type="ECO:0000256" key="5">
    <source>
        <dbReference type="ARBA" id="ARBA00023002"/>
    </source>
</evidence>
<feature type="domain" description="FAD dependent oxidoreductase" evidence="7">
    <location>
        <begin position="7"/>
        <end position="360"/>
    </location>
</feature>
<dbReference type="Gene3D" id="6.10.250.1890">
    <property type="match status" value="1"/>
</dbReference>
<comment type="catalytic activity">
    <reaction evidence="6">
        <text>a quinone + sn-glycerol 3-phosphate = dihydroxyacetone phosphate + a quinol</text>
        <dbReference type="Rhea" id="RHEA:18977"/>
        <dbReference type="ChEBI" id="CHEBI:24646"/>
        <dbReference type="ChEBI" id="CHEBI:57597"/>
        <dbReference type="ChEBI" id="CHEBI:57642"/>
        <dbReference type="ChEBI" id="CHEBI:132124"/>
        <dbReference type="EC" id="1.1.5.3"/>
    </reaction>
</comment>
<dbReference type="Pfam" id="PF16901">
    <property type="entry name" value="DAO_C"/>
    <property type="match status" value="1"/>
</dbReference>
<dbReference type="PROSITE" id="PS00977">
    <property type="entry name" value="FAD_G3PDH_1"/>
    <property type="match status" value="1"/>
</dbReference>
<dbReference type="InterPro" id="IPR038299">
    <property type="entry name" value="DAO_C_sf"/>
</dbReference>
<dbReference type="OrthoDB" id="9766796at2"/>
<sequence length="498" mass="56152">MNKTEYDIAIIGGGINGVGIARDAAGRGLKVLLAEQHDLAQHTSSASTKLIHGGLRYLEHMEFMLVRKALLEREVILRSAPHITWPLRFVMPHDPAMRPAWMIRAGIFLYDHLAPRDLLPDSEVVNLRHHESGEPLSQDYQRGFIYSDGWVDDARLVVLNALDAREMGADIRVQTRVIGAERYPEHWTLTLAAGSEQQSIQARAVVNAAGPWAAQLLGKTLQVKSQYHLRLVKGSHIVVPKLYDHTYAYLFQNPDKRIIFAIPYEQQFTLIGTTDVEFTGDPASVQISPAEIDYLCAMSNRYFNKQLSPADIRHTYAGVRPLLEDAQDDASAVTRDYALELDTAGPPLLTVWGGKITTYRKLAEQAVRHLQPALENHAPDWTQQGTLPGGAFEQFDKFCAQTWRHYPWMEDALLLRLCRAYGTRIHKIFAGCETEAAAGQVIARHVYARELDYLVHHEFARTAHDILWRRSKLGLHLTPTEQAAIDTYLQSILPHSQP</sequence>
<name>A0A368L4F3_9BURK</name>
<evidence type="ECO:0000256" key="3">
    <source>
        <dbReference type="ARBA" id="ARBA00022630"/>
    </source>
</evidence>
<comment type="caution">
    <text evidence="9">The sequence shown here is derived from an EMBL/GenBank/DDBJ whole genome shotgun (WGS) entry which is preliminary data.</text>
</comment>
<comment type="similarity">
    <text evidence="2 6">Belongs to the FAD-dependent glycerol-3-phosphate dehydrogenase family.</text>
</comment>